<evidence type="ECO:0000256" key="1">
    <source>
        <dbReference type="SAM" id="Phobius"/>
    </source>
</evidence>
<dbReference type="InterPro" id="IPR046278">
    <property type="entry name" value="DUF6311"/>
</dbReference>
<dbReference type="Proteomes" id="UP001497493">
    <property type="component" value="Chromosome"/>
</dbReference>
<organism evidence="4 5">
    <name type="scientific">Candidatus Methylocalor cossyra</name>
    <dbReference type="NCBI Taxonomy" id="3108543"/>
    <lineage>
        <taxon>Bacteria</taxon>
        <taxon>Pseudomonadati</taxon>
        <taxon>Pseudomonadota</taxon>
        <taxon>Gammaproteobacteria</taxon>
        <taxon>Methylococcales</taxon>
        <taxon>Methylococcaceae</taxon>
        <taxon>Candidatus Methylocalor</taxon>
    </lineage>
</organism>
<keyword evidence="1" id="KW-0812">Transmembrane</keyword>
<feature type="transmembrane region" description="Helical" evidence="1">
    <location>
        <begin position="190"/>
        <end position="216"/>
    </location>
</feature>
<dbReference type="InterPro" id="IPR058671">
    <property type="entry name" value="DUF6311_C"/>
</dbReference>
<feature type="transmembrane region" description="Helical" evidence="1">
    <location>
        <begin position="384"/>
        <end position="401"/>
    </location>
</feature>
<feature type="domain" description="DUF6311" evidence="2">
    <location>
        <begin position="29"/>
        <end position="423"/>
    </location>
</feature>
<dbReference type="Pfam" id="PF19830">
    <property type="entry name" value="DUF6311"/>
    <property type="match status" value="1"/>
</dbReference>
<feature type="transmembrane region" description="Helical" evidence="1">
    <location>
        <begin position="146"/>
        <end position="170"/>
    </location>
</feature>
<evidence type="ECO:0000313" key="4">
    <source>
        <dbReference type="EMBL" id="CAL1239193.1"/>
    </source>
</evidence>
<keyword evidence="1" id="KW-1133">Transmembrane helix</keyword>
<feature type="transmembrane region" description="Helical" evidence="1">
    <location>
        <begin position="237"/>
        <end position="262"/>
    </location>
</feature>
<proteinExistence type="predicted"/>
<gene>
    <name evidence="4" type="ORF">MECH1_V1_0417</name>
</gene>
<feature type="transmembrane region" description="Helical" evidence="1">
    <location>
        <begin position="336"/>
        <end position="364"/>
    </location>
</feature>
<dbReference type="EMBL" id="OZ026884">
    <property type="protein sequence ID" value="CAL1239193.1"/>
    <property type="molecule type" value="Genomic_DNA"/>
</dbReference>
<evidence type="ECO:0000259" key="3">
    <source>
        <dbReference type="Pfam" id="PF25853"/>
    </source>
</evidence>
<protein>
    <submittedName>
        <fullName evidence="4">Uncharacterized protein</fullName>
    </submittedName>
</protein>
<feature type="transmembrane region" description="Helical" evidence="1">
    <location>
        <begin position="305"/>
        <end position="324"/>
    </location>
</feature>
<feature type="domain" description="DUF6311" evidence="3">
    <location>
        <begin position="450"/>
        <end position="553"/>
    </location>
</feature>
<accession>A0ABP1C4P4</accession>
<keyword evidence="1" id="KW-0472">Membrane</keyword>
<evidence type="ECO:0000259" key="2">
    <source>
        <dbReference type="Pfam" id="PF19830"/>
    </source>
</evidence>
<feature type="transmembrane region" description="Helical" evidence="1">
    <location>
        <begin position="408"/>
        <end position="428"/>
    </location>
</feature>
<dbReference type="Pfam" id="PF25853">
    <property type="entry name" value="DUF6311_C"/>
    <property type="match status" value="1"/>
</dbReference>
<keyword evidence="5" id="KW-1185">Reference proteome</keyword>
<reference evidence="4 5" key="1">
    <citation type="submission" date="2024-04" db="EMBL/GenBank/DDBJ databases">
        <authorList>
            <person name="Cremers G."/>
        </authorList>
    </citation>
    <scope>NUCLEOTIDE SEQUENCE [LARGE SCALE GENOMIC DNA]</scope>
    <source>
        <strain evidence="4">MeCH1-AG</strain>
    </source>
</reference>
<dbReference type="RefSeq" id="WP_348758778.1">
    <property type="nucleotide sequence ID" value="NZ_OZ026884.1"/>
</dbReference>
<feature type="transmembrane region" description="Helical" evidence="1">
    <location>
        <begin position="114"/>
        <end position="134"/>
    </location>
</feature>
<name>A0ABP1C4P4_9GAMM</name>
<evidence type="ECO:0000313" key="5">
    <source>
        <dbReference type="Proteomes" id="UP001497493"/>
    </source>
</evidence>
<feature type="transmembrane region" description="Helical" evidence="1">
    <location>
        <begin position="21"/>
        <end position="43"/>
    </location>
</feature>
<sequence length="722" mass="79544">MEISSPILEKTRLLPVLRDTAAGWLGLLPGFLAFFVVTGGVIANPTNVAWLLASADPASHFFGWHLFRQSPPWQFPLGANPAYGAGLDNSIVFSDSIPLLALLFKPFDRLLPPLFQYTGLWILLCFVLQSWFAYRLLRGYTKDLGLSLIGSAFFVLAPVWLFRLSAHYALSGQWLLLAGLGLYFRPRFSAGRWSAVLAVAALVHSYLLVMGGAIWVTDLWQRCWKGEIAARRAARAVLEGVVITVAVMGLAGYFVVGGGAAAEGFGYFRMNLLAPADPKADPAPMETWSSLMGDWPNGPGDYEGFGYLGSGMLVLGLLAGYQALRRPRFPTDRRTVVPLLVLASGLFLYAVSNRIALGGWEILAYDLPPFLQPLVGAFRSSGRMFWPVYYLLYLGIFYVLWNRLERRTATLLSAGLLVFQLVDSWAGVKYLRTRFLHPEVPPSPLRSPLWAELGQHYRHLVYVFPSNAPDRFLPWARFAADNRMTMNFGYFSRVSQEKLERARADLLAATLTQRWDPQSLYVYENQALWRVAVAQAGPADGAGILDGVPIFAPGLKHCPVCDPRAMADLQPVDRRQIEYRLGNAIAFTAGGTGQGYTVSGWSAPEPGGTWSDGEASVLAMRLADPEARDLTLRIEGDVFVNQKHPHLTLGISVNGRELKQLAYRAPQGRVAETLTLPGALVAAGKGVLVIRFTYRAPASPQVLGLGDDDRWLGLKLVSLRLD</sequence>